<dbReference type="GO" id="GO:0004177">
    <property type="term" value="F:aminopeptidase activity"/>
    <property type="evidence" value="ECO:0007669"/>
    <property type="project" value="UniProtKB-UniRule"/>
</dbReference>
<organism evidence="9 10">
    <name type="scientific">candidate division MSBL1 archaeon SCGC-AAA382F02</name>
    <dbReference type="NCBI Taxonomy" id="1698282"/>
    <lineage>
        <taxon>Archaea</taxon>
        <taxon>Methanobacteriati</taxon>
        <taxon>Methanobacteriota</taxon>
        <taxon>candidate division MSBL1</taxon>
    </lineage>
</organism>
<dbReference type="GO" id="GO:0046872">
    <property type="term" value="F:metal ion binding"/>
    <property type="evidence" value="ECO:0007669"/>
    <property type="project" value="UniProtKB-UniRule"/>
</dbReference>
<keyword evidence="5" id="KW-0378">Hydrolase</keyword>
<dbReference type="Gene3D" id="3.40.630.10">
    <property type="entry name" value="Zn peptidases"/>
    <property type="match status" value="1"/>
</dbReference>
<comment type="caution">
    <text evidence="9">The sequence shown here is derived from an EMBL/GenBank/DDBJ whole genome shotgun (WGS) entry which is preliminary data.</text>
</comment>
<dbReference type="GO" id="GO:0006508">
    <property type="term" value="P:proteolysis"/>
    <property type="evidence" value="ECO:0007669"/>
    <property type="project" value="UniProtKB-KW"/>
</dbReference>
<keyword evidence="4 8" id="KW-0479">Metal-binding</keyword>
<dbReference type="AlphaFoldDB" id="A0A133VI77"/>
<evidence type="ECO:0000313" key="10">
    <source>
        <dbReference type="Proteomes" id="UP000070491"/>
    </source>
</evidence>
<evidence type="ECO:0000256" key="1">
    <source>
        <dbReference type="ARBA" id="ARBA00006272"/>
    </source>
</evidence>
<name>A0A133VI77_9EURY</name>
<dbReference type="PANTHER" id="PTHR32481:SF0">
    <property type="entry name" value="AMINOPEPTIDASE YPDE-RELATED"/>
    <property type="match status" value="1"/>
</dbReference>
<feature type="binding site" evidence="8">
    <location>
        <position position="193"/>
    </location>
    <ligand>
        <name>Zn(2+)</name>
        <dbReference type="ChEBI" id="CHEBI:29105"/>
        <label>2</label>
    </ligand>
</feature>
<accession>A0A133VI77</accession>
<dbReference type="EMBL" id="LHYG01000013">
    <property type="protein sequence ID" value="KXB06141.1"/>
    <property type="molecule type" value="Genomic_DNA"/>
</dbReference>
<dbReference type="InterPro" id="IPR023367">
    <property type="entry name" value="Peptidase_M42_dom2"/>
</dbReference>
<dbReference type="InterPro" id="IPR051464">
    <property type="entry name" value="Peptidase_M42_aminopept"/>
</dbReference>
<proteinExistence type="inferred from homology"/>
<feature type="binding site" evidence="8">
    <location>
        <position position="215"/>
    </location>
    <ligand>
        <name>Zn(2+)</name>
        <dbReference type="ChEBI" id="CHEBI:29105"/>
        <label>1</label>
    </ligand>
</feature>
<evidence type="ECO:0000256" key="7">
    <source>
        <dbReference type="PIRSR" id="PIRSR001123-1"/>
    </source>
</evidence>
<dbReference type="SUPFAM" id="SSF53187">
    <property type="entry name" value="Zn-dependent exopeptidases"/>
    <property type="match status" value="1"/>
</dbReference>
<evidence type="ECO:0000256" key="3">
    <source>
        <dbReference type="ARBA" id="ARBA00022670"/>
    </source>
</evidence>
<dbReference type="Pfam" id="PF05343">
    <property type="entry name" value="Peptidase_M42"/>
    <property type="match status" value="1"/>
</dbReference>
<dbReference type="PANTHER" id="PTHR32481">
    <property type="entry name" value="AMINOPEPTIDASE"/>
    <property type="match status" value="1"/>
</dbReference>
<keyword evidence="2" id="KW-0031">Aminopeptidase</keyword>
<dbReference type="Proteomes" id="UP000070491">
    <property type="component" value="Unassembled WGS sequence"/>
</dbReference>
<evidence type="ECO:0000256" key="5">
    <source>
        <dbReference type="ARBA" id="ARBA00022801"/>
    </source>
</evidence>
<evidence type="ECO:0000256" key="2">
    <source>
        <dbReference type="ARBA" id="ARBA00022438"/>
    </source>
</evidence>
<feature type="active site" description="Proton acceptor" evidence="7">
    <location>
        <position position="192"/>
    </location>
</feature>
<reference evidence="9 10" key="1">
    <citation type="journal article" date="2016" name="Sci. Rep.">
        <title>Metabolic traits of an uncultured archaeal lineage -MSBL1- from brine pools of the Red Sea.</title>
        <authorList>
            <person name="Mwirichia R."/>
            <person name="Alam I."/>
            <person name="Rashid M."/>
            <person name="Vinu M."/>
            <person name="Ba-Alawi W."/>
            <person name="Anthony Kamau A."/>
            <person name="Kamanda Ngugi D."/>
            <person name="Goker M."/>
            <person name="Klenk H.P."/>
            <person name="Bajic V."/>
            <person name="Stingl U."/>
        </authorList>
    </citation>
    <scope>NUCLEOTIDE SEQUENCE [LARGE SCALE GENOMIC DNA]</scope>
    <source>
        <strain evidence="9">SCGC-AAA382F02</strain>
    </source>
</reference>
<dbReference type="InterPro" id="IPR008007">
    <property type="entry name" value="Peptidase_M42"/>
</dbReference>
<keyword evidence="10" id="KW-1185">Reference proteome</keyword>
<evidence type="ECO:0000256" key="6">
    <source>
        <dbReference type="PIRNR" id="PIRNR001123"/>
    </source>
</evidence>
<evidence type="ECO:0000256" key="4">
    <source>
        <dbReference type="ARBA" id="ARBA00022723"/>
    </source>
</evidence>
<gene>
    <name evidence="9" type="ORF">AKJ53_01175</name>
</gene>
<feature type="binding site" evidence="8">
    <location>
        <position position="161"/>
    </location>
    <ligand>
        <name>Zn(2+)</name>
        <dbReference type="ChEBI" id="CHEBI:29105"/>
        <label>2</label>
    </ligand>
</feature>
<evidence type="ECO:0008006" key="11">
    <source>
        <dbReference type="Google" id="ProtNLM"/>
    </source>
</evidence>
<dbReference type="SUPFAM" id="SSF101821">
    <property type="entry name" value="Aminopeptidase/glucanase lid domain"/>
    <property type="match status" value="1"/>
</dbReference>
<protein>
    <recommendedName>
        <fullName evidence="11">Peptidase M42</fullName>
    </recommendedName>
</protein>
<dbReference type="Gene3D" id="2.40.30.40">
    <property type="entry name" value="Peptidase M42, domain 2"/>
    <property type="match status" value="1"/>
</dbReference>
<evidence type="ECO:0000313" key="9">
    <source>
        <dbReference type="EMBL" id="KXB06141.1"/>
    </source>
</evidence>
<keyword evidence="3" id="KW-0645">Protease</keyword>
<feature type="binding site" evidence="8">
    <location>
        <position position="161"/>
    </location>
    <ligand>
        <name>Zn(2+)</name>
        <dbReference type="ChEBI" id="CHEBI:29105"/>
        <label>1</label>
    </ligand>
</feature>
<comment type="cofactor">
    <cofactor evidence="8">
        <name>a divalent metal cation</name>
        <dbReference type="ChEBI" id="CHEBI:60240"/>
    </cofactor>
    <text evidence="8">Binds 2 divalent metal cations per subunit.</text>
</comment>
<feature type="binding site" evidence="8">
    <location>
        <position position="303"/>
    </location>
    <ligand>
        <name>Zn(2+)</name>
        <dbReference type="ChEBI" id="CHEBI:29105"/>
        <label>2</label>
    </ligand>
</feature>
<dbReference type="PIRSF" id="PIRSF001123">
    <property type="entry name" value="PepA_GA"/>
    <property type="match status" value="1"/>
</dbReference>
<feature type="binding site" evidence="8">
    <location>
        <position position="61"/>
    </location>
    <ligand>
        <name>Zn(2+)</name>
        <dbReference type="ChEBI" id="CHEBI:29105"/>
        <label>1</label>
    </ligand>
</feature>
<sequence length="340" mass="36894">MKELVTRLANLYGTSGREETIASVVKEELEKTADRVETDKFGNVTAEKKGTSDFSIMLAAHLDEIGLAVEKTDEEGFTYPTKVGGWDPRILPSSPMKSKEGWGLVSKSPKELKDKKERKKSVKFNELFIESQNLSQGDFLVKDAQVAELGNPNILAGKGFDDRAGVAILIETFKRLGEKTEANIYGVGTVQEEVGLRGAGVAAFKLDPDLAIVLEVALADDMPVGNPHIPVVELGEGPAITVKDATMISHQGLNKLLIQTAEEEGIPHQLETLEHGGTDAGRIHITREGIPSSVIGIPTRYLHSPIEVIDIRDLEKGVNLLTSVLPKLTKSKLESLSILD</sequence>
<evidence type="ECO:0000256" key="8">
    <source>
        <dbReference type="PIRSR" id="PIRSR001123-2"/>
    </source>
</evidence>
<comment type="similarity">
    <text evidence="1 6">Belongs to the peptidase M42 family.</text>
</comment>